<evidence type="ECO:0000256" key="1">
    <source>
        <dbReference type="SAM" id="MobiDB-lite"/>
    </source>
</evidence>
<proteinExistence type="predicted"/>
<reference evidence="2 3" key="1">
    <citation type="submission" date="2016-06" db="EMBL/GenBank/DDBJ databases">
        <authorList>
            <person name="Kjaerup R.B."/>
            <person name="Dalgaard T.S."/>
            <person name="Juul-Madsen H.R."/>
        </authorList>
    </citation>
    <scope>NUCLEOTIDE SEQUENCE [LARGE SCALE GENOMIC DNA]</scope>
    <source>
        <strain evidence="2 3">Pb300</strain>
    </source>
</reference>
<accession>A0A1D2JJN3</accession>
<dbReference type="VEuPathDB" id="FungiDB:PABG_02098"/>
<dbReference type="EMBL" id="LZYO01000061">
    <property type="protein sequence ID" value="ODH38894.1"/>
    <property type="molecule type" value="Genomic_DNA"/>
</dbReference>
<protein>
    <submittedName>
        <fullName evidence="2">Uncharacterized protein</fullName>
    </submittedName>
</protein>
<dbReference type="Proteomes" id="UP000242814">
    <property type="component" value="Unassembled WGS sequence"/>
</dbReference>
<feature type="compositionally biased region" description="Low complexity" evidence="1">
    <location>
        <begin position="142"/>
        <end position="160"/>
    </location>
</feature>
<comment type="caution">
    <text evidence="2">The sequence shown here is derived from an EMBL/GenBank/DDBJ whole genome shotgun (WGS) entry which is preliminary data.</text>
</comment>
<sequence>MFKLFDERHPYTYNLAQQTAFKNEDSQHTRRHDNMAGIPTIELYSPEEYRPHCYATVSPYPCRAPLDPPISIFTDPAEKRIKKSKSESRIRKSFWSKLKKSKSENQRPHSEMLSAYSRSDFQQGEASVKLTWSDEHNMWTFPSARASTSPRPSSERYSSPQKEGWSARDVEYQKKYTLPASQATKESDKLLFAQIPGHYPLSLYDSVNNNDSLPTYTCGRNFGDVATRTGTESQWTLVAKRSQAVSIWYNVCSLSWWHYGNLQDIPDKRNPTVLVLVLEYATTLDELLEEIHNLQSSPDSPTGMSTPGLWRTSDVKSQIDTDMDLVDLPEQQSVEVEKRQALYLECILGRNQYAKSQIQKDLVDVEDFDEDHFDPKLLSSPEELENPLNEAEVEETRVFLEERSSFLEQGLRKVEEEYFSEITKADHTYDETTWSSPGKYVSPVYSLERFTYSRKYRAVMRKHSIQIYKPIFLVDPELQTGLDS</sequence>
<name>A0A1D2JJN3_PARBR</name>
<evidence type="ECO:0000313" key="3">
    <source>
        <dbReference type="Proteomes" id="UP000242814"/>
    </source>
</evidence>
<dbReference type="VEuPathDB" id="FungiDB:PABG_02097"/>
<dbReference type="VEuPathDB" id="FungiDB:PADG_00499"/>
<dbReference type="VEuPathDB" id="FungiDB:PADG_00498"/>
<dbReference type="AlphaFoldDB" id="A0A1D2JJN3"/>
<gene>
    <name evidence="2" type="ORF">ACO22_02128</name>
</gene>
<feature type="region of interest" description="Disordered" evidence="1">
    <location>
        <begin position="96"/>
        <end position="118"/>
    </location>
</feature>
<feature type="compositionally biased region" description="Basic and acidic residues" evidence="1">
    <location>
        <begin position="101"/>
        <end position="110"/>
    </location>
</feature>
<feature type="region of interest" description="Disordered" evidence="1">
    <location>
        <begin position="142"/>
        <end position="165"/>
    </location>
</feature>
<evidence type="ECO:0000313" key="2">
    <source>
        <dbReference type="EMBL" id="ODH38894.1"/>
    </source>
</evidence>
<organism evidence="2 3">
    <name type="scientific">Paracoccidioides brasiliensis</name>
    <dbReference type="NCBI Taxonomy" id="121759"/>
    <lineage>
        <taxon>Eukaryota</taxon>
        <taxon>Fungi</taxon>
        <taxon>Dikarya</taxon>
        <taxon>Ascomycota</taxon>
        <taxon>Pezizomycotina</taxon>
        <taxon>Eurotiomycetes</taxon>
        <taxon>Eurotiomycetidae</taxon>
        <taxon>Onygenales</taxon>
        <taxon>Ajellomycetaceae</taxon>
        <taxon>Paracoccidioides</taxon>
    </lineage>
</organism>